<proteinExistence type="predicted"/>
<accession>A0A285NXD4</accession>
<dbReference type="AlphaFoldDB" id="A0A285NXD4"/>
<dbReference type="RefSeq" id="WP_096601954.1">
    <property type="nucleotide sequence ID" value="NZ_OBEN01000004.1"/>
</dbReference>
<organism evidence="2 3">
    <name type="scientific">Hydrogenobacter hydrogenophilus</name>
    <dbReference type="NCBI Taxonomy" id="35835"/>
    <lineage>
        <taxon>Bacteria</taxon>
        <taxon>Pseudomonadati</taxon>
        <taxon>Aquificota</taxon>
        <taxon>Aquificia</taxon>
        <taxon>Aquificales</taxon>
        <taxon>Aquificaceae</taxon>
        <taxon>Hydrogenobacter</taxon>
    </lineage>
</organism>
<evidence type="ECO:0008006" key="4">
    <source>
        <dbReference type="Google" id="ProtNLM"/>
    </source>
</evidence>
<dbReference type="OrthoDB" id="9857072at2"/>
<name>A0A285NXD4_9AQUI</name>
<dbReference type="EMBL" id="OBEN01000004">
    <property type="protein sequence ID" value="SNZ14140.1"/>
    <property type="molecule type" value="Genomic_DNA"/>
</dbReference>
<keyword evidence="1" id="KW-0472">Membrane</keyword>
<evidence type="ECO:0000313" key="3">
    <source>
        <dbReference type="Proteomes" id="UP000218627"/>
    </source>
</evidence>
<gene>
    <name evidence="2" type="ORF">SAMN06265353_0997</name>
</gene>
<keyword evidence="1" id="KW-1133">Transmembrane helix</keyword>
<keyword evidence="1" id="KW-0812">Transmembrane</keyword>
<feature type="transmembrane region" description="Helical" evidence="1">
    <location>
        <begin position="12"/>
        <end position="33"/>
    </location>
</feature>
<dbReference type="Proteomes" id="UP000218627">
    <property type="component" value="Unassembled WGS sequence"/>
</dbReference>
<evidence type="ECO:0000313" key="2">
    <source>
        <dbReference type="EMBL" id="SNZ14140.1"/>
    </source>
</evidence>
<evidence type="ECO:0000256" key="1">
    <source>
        <dbReference type="SAM" id="Phobius"/>
    </source>
</evidence>
<keyword evidence="3" id="KW-1185">Reference proteome</keyword>
<sequence length="216" mass="24284">MRKKSLKLFTLYFLGTVFFALLVLVLTLPKFLILDRWLMSKGIYMIAKSVQENSTSLSLYDVKLLKGSSKVGSFNRLDLSLGFLYLLAKGYCADGYLELKFDLFGSVKLKGKDFKCLEGFYIKDMDLQINDDIRGFSKLYSVKAKDVKVDELSLVFKGRTFEGQAIAFGQVLKGSGMIVLNRKDPLRSQINGTVSGVGVSFFIYGNLENPTLELKK</sequence>
<protein>
    <recommendedName>
        <fullName evidence="4">Type II secretion system protein N</fullName>
    </recommendedName>
</protein>
<reference evidence="3" key="1">
    <citation type="submission" date="2017-09" db="EMBL/GenBank/DDBJ databases">
        <authorList>
            <person name="Varghese N."/>
            <person name="Submissions S."/>
        </authorList>
    </citation>
    <scope>NUCLEOTIDE SEQUENCE [LARGE SCALE GENOMIC DNA]</scope>
    <source>
        <strain evidence="3">DSM 2913</strain>
    </source>
</reference>